<accession>A0AAF0F730</accession>
<dbReference type="EMBL" id="CP119966">
    <property type="protein sequence ID" value="WFD41164.1"/>
    <property type="molecule type" value="Genomic_DNA"/>
</dbReference>
<dbReference type="PANTHER" id="PTHR12790">
    <property type="entry name" value="TRANSCRIPTION INITIATION FACTOR IA RRN3"/>
    <property type="match status" value="1"/>
</dbReference>
<dbReference type="RefSeq" id="XP_060124061.1">
    <property type="nucleotide sequence ID" value="XM_060268078.1"/>
</dbReference>
<protein>
    <submittedName>
        <fullName evidence="3">DNA independent RNA polymerase I transcription factor</fullName>
    </submittedName>
</protein>
<evidence type="ECO:0000256" key="1">
    <source>
        <dbReference type="ARBA" id="ARBA00010098"/>
    </source>
</evidence>
<evidence type="ECO:0000256" key="2">
    <source>
        <dbReference type="SAM" id="MobiDB-lite"/>
    </source>
</evidence>
<dbReference type="Proteomes" id="UP001217754">
    <property type="component" value="Chromosome 9"/>
</dbReference>
<evidence type="ECO:0000313" key="3">
    <source>
        <dbReference type="EMBL" id="WFD41164.1"/>
    </source>
</evidence>
<dbReference type="AlphaFoldDB" id="A0AAF0F730"/>
<feature type="compositionally biased region" description="Low complexity" evidence="2">
    <location>
        <begin position="601"/>
        <end position="610"/>
    </location>
</feature>
<comment type="similarity">
    <text evidence="1">Belongs to the RRN3 family.</text>
</comment>
<dbReference type="GO" id="GO:0006361">
    <property type="term" value="P:transcription initiation at RNA polymerase I promoter"/>
    <property type="evidence" value="ECO:0007669"/>
    <property type="project" value="InterPro"/>
</dbReference>
<feature type="compositionally biased region" description="Acidic residues" evidence="2">
    <location>
        <begin position="674"/>
        <end position="704"/>
    </location>
</feature>
<gene>
    <name evidence="3" type="primary">RRN3</name>
    <name evidence="3" type="ORF">MJAP1_004159</name>
</gene>
<dbReference type="Pfam" id="PF05327">
    <property type="entry name" value="RRN3"/>
    <property type="match status" value="1"/>
</dbReference>
<dbReference type="InterPro" id="IPR007991">
    <property type="entry name" value="RNA_pol_I_trans_ini_fac_RRN3"/>
</dbReference>
<feature type="region of interest" description="Disordered" evidence="2">
    <location>
        <begin position="600"/>
        <end position="637"/>
    </location>
</feature>
<sequence>MYVTFVKNAMVQKSKGELGPYHELLAQFHSGPSASTSASSTSQLRSWLGALSHVAPSLDRSCAELVDAVVEFPWLAMPDEVAEAWVRFVCALVSARSEWVSKVATLIFRNFGLNPEWYRDAEALALAADAARPTRRQLYDRLHGLLQNLLRLIPTLPSTLQPRLVQHFPHKRDRTLSQVLYIRNLLRVTEYCEALTEPIWSAVIDHALQVDVEIQVELDDLEEQGVEPANVTTLASVLDRGVEDIDGESAPSSPVEKDEDLEALEDLDEEDGYEASDSLLPSHPTEHEPQWNEIAVLAGKLDAIMKAIFDFLAHYVGHGSSLRGGAPTQPVDVRRYQLYQTLLGIFTRSVLTTFKSRHVQFLLFWYSSLDSEFADMFLGTLLSKSLYAPGAHADAPFAPTSDSAAFLRIAAASYVASYVARAKYIDGSTTRMVLLNLCTYLDACLESFAQLGSSAPPPGSREHAMFYAVAQAVFYLFCFRWRDLRQGGSTLESTSHEDASLASTYPTACSLELSPQLLPTLNGTSYSSASSSTSGPLGTSLASEAGWAPGLAVVQRAITSPLNPLRYCNGNVVQQFAYVAQHTGFLYCYSVLDANARRAQSEAPQPAASAPGTPQRKGSRDARESTPLAVPKTSEAPAPVPAKALDVFFPFDPYRLRDSGPMVHRLYREWSDVAPEDDDDEDEDEDHPDDLDLDHHDEDEDDELGGLPSVRRTKLSAMMPRRPRATLSSMDPSSITPESVAQSLEAMSISPYTG</sequence>
<keyword evidence="4" id="KW-1185">Reference proteome</keyword>
<proteinExistence type="inferred from homology"/>
<evidence type="ECO:0000313" key="4">
    <source>
        <dbReference type="Proteomes" id="UP001217754"/>
    </source>
</evidence>
<dbReference type="GO" id="GO:0001181">
    <property type="term" value="F:RNA polymerase I general transcription initiation factor activity"/>
    <property type="evidence" value="ECO:0007669"/>
    <property type="project" value="InterPro"/>
</dbReference>
<reference evidence="3" key="1">
    <citation type="submission" date="2023-03" db="EMBL/GenBank/DDBJ databases">
        <title>Mating type loci evolution in Malassezia.</title>
        <authorList>
            <person name="Coelho M.A."/>
        </authorList>
    </citation>
    <scope>NUCLEOTIDE SEQUENCE</scope>
    <source>
        <strain evidence="3">CBS 9431</strain>
    </source>
</reference>
<dbReference type="GO" id="GO:0005634">
    <property type="term" value="C:nucleus"/>
    <property type="evidence" value="ECO:0007669"/>
    <property type="project" value="TreeGrafter"/>
</dbReference>
<dbReference type="GeneID" id="85227810"/>
<name>A0AAF0F730_9BASI</name>
<organism evidence="3 4">
    <name type="scientific">Malassezia japonica</name>
    <dbReference type="NCBI Taxonomy" id="223818"/>
    <lineage>
        <taxon>Eukaryota</taxon>
        <taxon>Fungi</taxon>
        <taxon>Dikarya</taxon>
        <taxon>Basidiomycota</taxon>
        <taxon>Ustilaginomycotina</taxon>
        <taxon>Malasseziomycetes</taxon>
        <taxon>Malasseziales</taxon>
        <taxon>Malasseziaceae</taxon>
        <taxon>Malassezia</taxon>
    </lineage>
</organism>
<feature type="region of interest" description="Disordered" evidence="2">
    <location>
        <begin position="673"/>
        <end position="754"/>
    </location>
</feature>
<dbReference type="GO" id="GO:0001042">
    <property type="term" value="F:RNA polymerase I core binding"/>
    <property type="evidence" value="ECO:0007669"/>
    <property type="project" value="TreeGrafter"/>
</dbReference>
<feature type="compositionally biased region" description="Polar residues" evidence="2">
    <location>
        <begin position="726"/>
        <end position="742"/>
    </location>
</feature>
<dbReference type="PANTHER" id="PTHR12790:SF0">
    <property type="entry name" value="RNA POLYMERASE I-SPECIFIC TRANSCRIPTION INITIATION FACTOR RRN3-RELATED"/>
    <property type="match status" value="1"/>
</dbReference>